<dbReference type="PANTHER" id="PTHR39136">
    <property type="entry name" value="ALTERED INHERITANCE OF MITOCHONDRIA PROTEIN 11"/>
    <property type="match status" value="1"/>
</dbReference>
<evidence type="ECO:0000256" key="2">
    <source>
        <dbReference type="ARBA" id="ARBA00022989"/>
    </source>
</evidence>
<dbReference type="OMA" id="TNPHEYF"/>
<dbReference type="GO" id="GO:0005739">
    <property type="term" value="C:mitochondrion"/>
    <property type="evidence" value="ECO:0007669"/>
    <property type="project" value="TreeGrafter"/>
</dbReference>
<gene>
    <name evidence="4" type="primary">AIM11</name>
    <name evidence="6" type="ORF">ASPCADRAFT_58622</name>
</gene>
<dbReference type="STRING" id="602072.A0A1R3R8T5"/>
<dbReference type="AlphaFoldDB" id="A0A1R3R8T5"/>
<feature type="transmembrane region" description="Helical" evidence="4">
    <location>
        <begin position="31"/>
        <end position="48"/>
    </location>
</feature>
<evidence type="ECO:0000256" key="5">
    <source>
        <dbReference type="SAM" id="MobiDB-lite"/>
    </source>
</evidence>
<feature type="non-terminal residue" evidence="6">
    <location>
        <position position="1"/>
    </location>
</feature>
<keyword evidence="1 4" id="KW-0812">Transmembrane</keyword>
<dbReference type="EMBL" id="KV907514">
    <property type="protein sequence ID" value="OOF90891.1"/>
    <property type="molecule type" value="Genomic_DNA"/>
</dbReference>
<dbReference type="PANTHER" id="PTHR39136:SF1">
    <property type="entry name" value="ALTERED INHERITANCE OF MITOCHONDRIA PROTEIN 11"/>
    <property type="match status" value="1"/>
</dbReference>
<dbReference type="OrthoDB" id="29221at2759"/>
<comment type="similarity">
    <text evidence="4">Belongs to the AIM11 family.</text>
</comment>
<evidence type="ECO:0000256" key="4">
    <source>
        <dbReference type="RuleBase" id="RU367098"/>
    </source>
</evidence>
<keyword evidence="7" id="KW-1185">Reference proteome</keyword>
<dbReference type="Proteomes" id="UP000188318">
    <property type="component" value="Unassembled WGS sequence"/>
</dbReference>
<sequence>NNNTNPPNTLPPRDPTTEIDPPLPKIWTPKTNLKLFLSGLAFFTFSIYSTRRATARKFLASVPPYYTSSIYHKPKVSGGAEAFEALHLATMNVLSFSMMAGGGLLYAMDINGVEDMRRYVRRGEGEGGLLGEADVELEREVEGWVERVLGERFGRELQKEKERARGEAE</sequence>
<name>A0A1R3R8T5_ASPC5</name>
<keyword evidence="2 4" id="KW-1133">Transmembrane helix</keyword>
<dbReference type="VEuPathDB" id="FungiDB:ASPCADRAFT_58622"/>
<accession>A0A1R3R8T5</accession>
<evidence type="ECO:0000256" key="3">
    <source>
        <dbReference type="ARBA" id="ARBA00023136"/>
    </source>
</evidence>
<protein>
    <recommendedName>
        <fullName evidence="4">Altered inheritance of mitochondria protein 11</fullName>
    </recommendedName>
</protein>
<keyword evidence="3 4" id="KW-0472">Membrane</keyword>
<evidence type="ECO:0000313" key="6">
    <source>
        <dbReference type="EMBL" id="OOF90891.1"/>
    </source>
</evidence>
<dbReference type="GO" id="GO:0016020">
    <property type="term" value="C:membrane"/>
    <property type="evidence" value="ECO:0007669"/>
    <property type="project" value="UniProtKB-SubCell"/>
</dbReference>
<feature type="region of interest" description="Disordered" evidence="5">
    <location>
        <begin position="1"/>
        <end position="20"/>
    </location>
</feature>
<evidence type="ECO:0000313" key="7">
    <source>
        <dbReference type="Proteomes" id="UP000188318"/>
    </source>
</evidence>
<comment type="subcellular location">
    <subcellularLocation>
        <location evidence="4">Membrane</location>
        <topology evidence="4">Multi-pass membrane protein</topology>
    </subcellularLocation>
</comment>
<organism evidence="6 7">
    <name type="scientific">Aspergillus carbonarius (strain ITEM 5010)</name>
    <dbReference type="NCBI Taxonomy" id="602072"/>
    <lineage>
        <taxon>Eukaryota</taxon>
        <taxon>Fungi</taxon>
        <taxon>Dikarya</taxon>
        <taxon>Ascomycota</taxon>
        <taxon>Pezizomycotina</taxon>
        <taxon>Eurotiomycetes</taxon>
        <taxon>Eurotiomycetidae</taxon>
        <taxon>Eurotiales</taxon>
        <taxon>Aspergillaceae</taxon>
        <taxon>Aspergillus</taxon>
        <taxon>Aspergillus subgen. Circumdati</taxon>
    </lineage>
</organism>
<proteinExistence type="inferred from homology"/>
<dbReference type="InterPro" id="IPR038814">
    <property type="entry name" value="AIM11"/>
</dbReference>
<reference evidence="7" key="1">
    <citation type="journal article" date="2017" name="Genome Biol.">
        <title>Comparative genomics reveals high biological diversity and specific adaptations in the industrially and medically important fungal genus Aspergillus.</title>
        <authorList>
            <person name="de Vries R.P."/>
            <person name="Riley R."/>
            <person name="Wiebenga A."/>
            <person name="Aguilar-Osorio G."/>
            <person name="Amillis S."/>
            <person name="Uchima C.A."/>
            <person name="Anderluh G."/>
            <person name="Asadollahi M."/>
            <person name="Askin M."/>
            <person name="Barry K."/>
            <person name="Battaglia E."/>
            <person name="Bayram O."/>
            <person name="Benocci T."/>
            <person name="Braus-Stromeyer S.A."/>
            <person name="Caldana C."/>
            <person name="Canovas D."/>
            <person name="Cerqueira G.C."/>
            <person name="Chen F."/>
            <person name="Chen W."/>
            <person name="Choi C."/>
            <person name="Clum A."/>
            <person name="Dos Santos R.A."/>
            <person name="Damasio A.R."/>
            <person name="Diallinas G."/>
            <person name="Emri T."/>
            <person name="Fekete E."/>
            <person name="Flipphi M."/>
            <person name="Freyberg S."/>
            <person name="Gallo A."/>
            <person name="Gournas C."/>
            <person name="Habgood R."/>
            <person name="Hainaut M."/>
            <person name="Harispe M.L."/>
            <person name="Henrissat B."/>
            <person name="Hilden K.S."/>
            <person name="Hope R."/>
            <person name="Hossain A."/>
            <person name="Karabika E."/>
            <person name="Karaffa L."/>
            <person name="Karanyi Z."/>
            <person name="Krasevec N."/>
            <person name="Kuo A."/>
            <person name="Kusch H."/>
            <person name="LaButti K."/>
            <person name="Lagendijk E.L."/>
            <person name="Lapidus A."/>
            <person name="Levasseur A."/>
            <person name="Lindquist E."/>
            <person name="Lipzen A."/>
            <person name="Logrieco A.F."/>
            <person name="MacCabe A."/>
            <person name="Maekelae M.R."/>
            <person name="Malavazi I."/>
            <person name="Melin P."/>
            <person name="Meyer V."/>
            <person name="Mielnichuk N."/>
            <person name="Miskei M."/>
            <person name="Molnar A.P."/>
            <person name="Mule G."/>
            <person name="Ngan C.Y."/>
            <person name="Orejas M."/>
            <person name="Orosz E."/>
            <person name="Ouedraogo J.P."/>
            <person name="Overkamp K.M."/>
            <person name="Park H.-S."/>
            <person name="Perrone G."/>
            <person name="Piumi F."/>
            <person name="Punt P.J."/>
            <person name="Ram A.F."/>
            <person name="Ramon A."/>
            <person name="Rauscher S."/>
            <person name="Record E."/>
            <person name="Riano-Pachon D.M."/>
            <person name="Robert V."/>
            <person name="Roehrig J."/>
            <person name="Ruller R."/>
            <person name="Salamov A."/>
            <person name="Salih N.S."/>
            <person name="Samson R.A."/>
            <person name="Sandor E."/>
            <person name="Sanguinetti M."/>
            <person name="Schuetze T."/>
            <person name="Sepcic K."/>
            <person name="Shelest E."/>
            <person name="Sherlock G."/>
            <person name="Sophianopoulou V."/>
            <person name="Squina F.M."/>
            <person name="Sun H."/>
            <person name="Susca A."/>
            <person name="Todd R.B."/>
            <person name="Tsang A."/>
            <person name="Unkles S.E."/>
            <person name="van de Wiele N."/>
            <person name="van Rossen-Uffink D."/>
            <person name="Oliveira J.V."/>
            <person name="Vesth T.C."/>
            <person name="Visser J."/>
            <person name="Yu J.-H."/>
            <person name="Zhou M."/>
            <person name="Andersen M.R."/>
            <person name="Archer D.B."/>
            <person name="Baker S.E."/>
            <person name="Benoit I."/>
            <person name="Brakhage A.A."/>
            <person name="Braus G.H."/>
            <person name="Fischer R."/>
            <person name="Frisvad J.C."/>
            <person name="Goldman G.H."/>
            <person name="Houbraken J."/>
            <person name="Oakley B."/>
            <person name="Pocsi I."/>
            <person name="Scazzocchio C."/>
            <person name="Seiboth B."/>
            <person name="vanKuyk P.A."/>
            <person name="Wortman J."/>
            <person name="Dyer P.S."/>
            <person name="Grigoriev I.V."/>
        </authorList>
    </citation>
    <scope>NUCLEOTIDE SEQUENCE [LARGE SCALE GENOMIC DNA]</scope>
    <source>
        <strain evidence="7">ITEM 5010</strain>
    </source>
</reference>
<evidence type="ECO:0000256" key="1">
    <source>
        <dbReference type="ARBA" id="ARBA00022692"/>
    </source>
</evidence>